<organism evidence="4 5">
    <name type="scientific">Dunaliella salina</name>
    <name type="common">Green alga</name>
    <name type="synonym">Protococcus salinus</name>
    <dbReference type="NCBI Taxonomy" id="3046"/>
    <lineage>
        <taxon>Eukaryota</taxon>
        <taxon>Viridiplantae</taxon>
        <taxon>Chlorophyta</taxon>
        <taxon>core chlorophytes</taxon>
        <taxon>Chlorophyceae</taxon>
        <taxon>CS clade</taxon>
        <taxon>Chlamydomonadales</taxon>
        <taxon>Dunaliellaceae</taxon>
        <taxon>Dunaliella</taxon>
    </lineage>
</organism>
<feature type="domain" description="CS" evidence="3">
    <location>
        <begin position="2"/>
        <end position="99"/>
    </location>
</feature>
<dbReference type="Pfam" id="PF04969">
    <property type="entry name" value="CS"/>
    <property type="match status" value="1"/>
</dbReference>
<comment type="caution">
    <text evidence="4">The sequence shown here is derived from an EMBL/GenBank/DDBJ whole genome shotgun (WGS) entry which is preliminary data.</text>
</comment>
<gene>
    <name evidence="4" type="ORF">DUNSADRAFT_14345</name>
</gene>
<dbReference type="SUPFAM" id="SSF49764">
    <property type="entry name" value="HSP20-like chaperones"/>
    <property type="match status" value="1"/>
</dbReference>
<evidence type="ECO:0000259" key="3">
    <source>
        <dbReference type="PROSITE" id="PS51203"/>
    </source>
</evidence>
<dbReference type="Proteomes" id="UP000815325">
    <property type="component" value="Unassembled WGS sequence"/>
</dbReference>
<evidence type="ECO:0000256" key="2">
    <source>
        <dbReference type="SAM" id="MobiDB-lite"/>
    </source>
</evidence>
<accession>A0ABQ7G7I3</accession>
<dbReference type="PANTHER" id="PTHR22932:SF1">
    <property type="entry name" value="CO-CHAPERONE PROTEIN DAF-41"/>
    <property type="match status" value="1"/>
</dbReference>
<name>A0ABQ7G7I3_DUNSA</name>
<dbReference type="InterPro" id="IPR008978">
    <property type="entry name" value="HSP20-like_chaperone"/>
</dbReference>
<reference evidence="4" key="1">
    <citation type="submission" date="2017-08" db="EMBL/GenBank/DDBJ databases">
        <authorList>
            <person name="Polle J.E."/>
            <person name="Barry K."/>
            <person name="Cushman J."/>
            <person name="Schmutz J."/>
            <person name="Tran D."/>
            <person name="Hathwaick L.T."/>
            <person name="Yim W.C."/>
            <person name="Jenkins J."/>
            <person name="Mckie-Krisberg Z.M."/>
            <person name="Prochnik S."/>
            <person name="Lindquist E."/>
            <person name="Dockter R.B."/>
            <person name="Adam C."/>
            <person name="Molina H."/>
            <person name="Bunkerborg J."/>
            <person name="Jin E."/>
            <person name="Buchheim M."/>
            <person name="Magnuson J."/>
        </authorList>
    </citation>
    <scope>NUCLEOTIDE SEQUENCE</scope>
    <source>
        <strain evidence="4">CCAP 19/18</strain>
    </source>
</reference>
<dbReference type="CDD" id="cd06465">
    <property type="entry name" value="p23_hB-ind1_like"/>
    <property type="match status" value="1"/>
</dbReference>
<protein>
    <submittedName>
        <fullName evidence="4">HSP20-like chaperone</fullName>
    </submittedName>
</protein>
<proteinExistence type="inferred from homology"/>
<evidence type="ECO:0000256" key="1">
    <source>
        <dbReference type="ARBA" id="ARBA00025733"/>
    </source>
</evidence>
<feature type="region of interest" description="Disordered" evidence="2">
    <location>
        <begin position="118"/>
        <end position="188"/>
    </location>
</feature>
<sequence length="188" mass="20830">MPAIPTVLWAQRSDKLYITLDVQDVKDEKMDLSNVDGAGKLSFSGKRAESAGSPEQEYAMEQQLYGEIDVEASKVSITPRNVFMVIQKKEPHGFWPRLTKESGRHLTHIKTDWSKWVDEDEEDEKPEMDMSGYNFSGFGGGEDGGMGGMDMSKLAALQEQMKGMGGGEGGEGEDEDDSDNEELPDLQK</sequence>
<dbReference type="Gene3D" id="2.60.40.790">
    <property type="match status" value="1"/>
</dbReference>
<evidence type="ECO:0000313" key="5">
    <source>
        <dbReference type="Proteomes" id="UP000815325"/>
    </source>
</evidence>
<feature type="compositionally biased region" description="Gly residues" evidence="2">
    <location>
        <begin position="137"/>
        <end position="148"/>
    </location>
</feature>
<keyword evidence="5" id="KW-1185">Reference proteome</keyword>
<dbReference type="InterPro" id="IPR007052">
    <property type="entry name" value="CS_dom"/>
</dbReference>
<feature type="compositionally biased region" description="Acidic residues" evidence="2">
    <location>
        <begin position="170"/>
        <end position="188"/>
    </location>
</feature>
<dbReference type="EMBL" id="MU070029">
    <property type="protein sequence ID" value="KAF5830560.1"/>
    <property type="molecule type" value="Genomic_DNA"/>
</dbReference>
<dbReference type="PANTHER" id="PTHR22932">
    <property type="entry name" value="TELOMERASE-BINDING PROTEIN P23 HSP90 CO-CHAPERONE"/>
    <property type="match status" value="1"/>
</dbReference>
<dbReference type="PROSITE" id="PS51203">
    <property type="entry name" value="CS"/>
    <property type="match status" value="1"/>
</dbReference>
<evidence type="ECO:0000313" key="4">
    <source>
        <dbReference type="EMBL" id="KAF5830560.1"/>
    </source>
</evidence>
<comment type="similarity">
    <text evidence="1">Belongs to the p23/wos2 family.</text>
</comment>
<dbReference type="InterPro" id="IPR045250">
    <property type="entry name" value="p23-like"/>
</dbReference>